<dbReference type="Pfam" id="PF08284">
    <property type="entry name" value="RVP_2"/>
    <property type="match status" value="1"/>
</dbReference>
<feature type="region of interest" description="Disordered" evidence="2">
    <location>
        <begin position="1031"/>
        <end position="1057"/>
    </location>
</feature>
<dbReference type="InterPro" id="IPR043502">
    <property type="entry name" value="DNA/RNA_pol_sf"/>
</dbReference>
<dbReference type="Gene3D" id="3.40.30.10">
    <property type="entry name" value="Glutaredoxin"/>
    <property type="match status" value="1"/>
</dbReference>
<feature type="compositionally biased region" description="Basic and acidic residues" evidence="2">
    <location>
        <begin position="35"/>
        <end position="45"/>
    </location>
</feature>
<dbReference type="InterPro" id="IPR001878">
    <property type="entry name" value="Znf_CCHC"/>
</dbReference>
<feature type="region of interest" description="Disordered" evidence="2">
    <location>
        <begin position="148"/>
        <end position="171"/>
    </location>
</feature>
<dbReference type="Gene3D" id="4.10.60.10">
    <property type="entry name" value="Zinc finger, CCHC-type"/>
    <property type="match status" value="1"/>
</dbReference>
<keyword evidence="1" id="KW-0863">Zinc-finger</keyword>
<feature type="compositionally biased region" description="Basic and acidic residues" evidence="2">
    <location>
        <begin position="625"/>
        <end position="634"/>
    </location>
</feature>
<evidence type="ECO:0000259" key="4">
    <source>
        <dbReference type="PROSITE" id="PS50158"/>
    </source>
</evidence>
<dbReference type="SUPFAM" id="SSF52833">
    <property type="entry name" value="Thioredoxin-like"/>
    <property type="match status" value="1"/>
</dbReference>
<dbReference type="Pfam" id="PF24626">
    <property type="entry name" value="SH3_Tf2-1"/>
    <property type="match status" value="1"/>
</dbReference>
<dbReference type="PROSITE" id="PS51354">
    <property type="entry name" value="GLUTAREDOXIN_2"/>
    <property type="match status" value="1"/>
</dbReference>
<evidence type="ECO:0000256" key="1">
    <source>
        <dbReference type="PROSITE-ProRule" id="PRU00047"/>
    </source>
</evidence>
<feature type="region of interest" description="Disordered" evidence="2">
    <location>
        <begin position="35"/>
        <end position="54"/>
    </location>
</feature>
<keyword evidence="1" id="KW-0862">Zinc</keyword>
<dbReference type="GO" id="GO:0003676">
    <property type="term" value="F:nucleic acid binding"/>
    <property type="evidence" value="ECO:0007669"/>
    <property type="project" value="InterPro"/>
</dbReference>
<sequence length="1074" mass="121394">MLLATQPTMIHSAILKAGILTDEAVRCGTLTMSSEKRKEVEETSKQGDSWKGNKKAKVGKGFVVTAPPRNENVGSYSKCAKCSAYHPEGGPCRLCFNCQKLSHFARDYQTSVKQVAPVIAVRMGNNQRVCYECGSSEHLRNTCPKLSRAPGQKGNRLALKGNRNTQNNGNQARGRAFGVNAVDALQDPNVVTCTFSLKEVANGKKEEVDMIICDYKLELGNSFFTIDLILLGHGSFNVIVGMDWLSKNKAEIVCHEKVVRISLEGGLPSQRHVEFRVDLIPGATLTKEEQEIHLKLVLELLKKERLYAKFSKCEFWLQEMHFLGHVVNHNGIRVDPSKVEAVKNWKAPTTPSEIRSFLGLARSYMGSVIGGVRTILKDEAHKTRYFVRPRADKMHHDLRDMYWWPIMKRDIATSPVLWAEIGESMLIGPKLVQEKTDKVVLIKEKLKTARDHQKSYADNRRKPLEFEVGDQVLLKVPVAYQLRMPEELSSVHDTFHVSDLKKRLTDANLHVPLDKIKVVKTFRFVEEPVEIIDREVKSLKRSKIPIVKVRWNLKCGPKFMWERKDHMKANVICGIDLGSDEYAYSVLVMVPWDRMGTPTQCVNMFVWYILGDDDKNIVSTSNDLSKCKKDPQHQKHDRKQKQNQNKAPSSLSTTLATTRSRQSVYHRACLANQFTRSFMPAQSKSVQRELLKKTMPSGAQNRIVVYMTSLRVVRSTYEACHNVRSILQGFRVMVEDRDLSMDSSFREELRKIMSRGGKIIKKNKVIKLPKVFIGGRYIGDAEDLQLLNETGELKKLVEGLPIMSRRVCFLFFCLIVLVVVFCVFGGGLREMDAGRNGNTILRSCLKATQIRNIEGKMLGKDDKVTKVPVWVKIHKVPVVAYSEDGLSIMATLISKPIMLDAFTSAMCAEPWGRLGFARALIEVTAEKELKNQVTMAVPMVTGEGYSMAKMDVVYEWKPSRCDECLVFGHMKEQCPKCVSDTPKKIVAVQNDGFTTVVNRKNKGKATASQKKHAGGFKVSNTKLVYQPVKPKENALMPSTSDSKRKEQELEENGENNNGIKLRNLFDKLNDISYQ</sequence>
<accession>A0A6L2L6T1</accession>
<dbReference type="InterPro" id="IPR043128">
    <property type="entry name" value="Rev_trsase/Diguanyl_cyclase"/>
</dbReference>
<keyword evidence="5" id="KW-0548">Nucleotidyltransferase</keyword>
<keyword evidence="3" id="KW-1133">Transmembrane helix</keyword>
<dbReference type="GO" id="GO:0003964">
    <property type="term" value="F:RNA-directed DNA polymerase activity"/>
    <property type="evidence" value="ECO:0007669"/>
    <property type="project" value="UniProtKB-KW"/>
</dbReference>
<feature type="transmembrane region" description="Helical" evidence="3">
    <location>
        <begin position="809"/>
        <end position="828"/>
    </location>
</feature>
<reference evidence="5" key="1">
    <citation type="journal article" date="2019" name="Sci. Rep.">
        <title>Draft genome of Tanacetum cinerariifolium, the natural source of mosquito coil.</title>
        <authorList>
            <person name="Yamashiro T."/>
            <person name="Shiraishi A."/>
            <person name="Satake H."/>
            <person name="Nakayama K."/>
        </authorList>
    </citation>
    <scope>NUCLEOTIDE SEQUENCE</scope>
</reference>
<dbReference type="GO" id="GO:0008270">
    <property type="term" value="F:zinc ion binding"/>
    <property type="evidence" value="ECO:0007669"/>
    <property type="project" value="UniProtKB-KW"/>
</dbReference>
<dbReference type="InterPro" id="IPR036249">
    <property type="entry name" value="Thioredoxin-like_sf"/>
</dbReference>
<keyword evidence="3" id="KW-0812">Transmembrane</keyword>
<dbReference type="PANTHER" id="PTHR45669:SF26">
    <property type="entry name" value="GLUTAREDOXIN DOMAIN-CONTAINING PROTEIN"/>
    <property type="match status" value="1"/>
</dbReference>
<dbReference type="SUPFAM" id="SSF56672">
    <property type="entry name" value="DNA/RNA polymerases"/>
    <property type="match status" value="1"/>
</dbReference>
<dbReference type="Gene3D" id="3.30.70.270">
    <property type="match status" value="2"/>
</dbReference>
<feature type="domain" description="CCHC-type" evidence="4">
    <location>
        <begin position="130"/>
        <end position="145"/>
    </location>
</feature>
<keyword evidence="5" id="KW-0695">RNA-directed DNA polymerase</keyword>
<keyword evidence="5" id="KW-0808">Transferase</keyword>
<proteinExistence type="predicted"/>
<dbReference type="PANTHER" id="PTHR45669">
    <property type="entry name" value="GLUTAREDOXIN DOMAIN-CONTAINING CYSTEINE-RICH PROTEIN CG12206-RELATED"/>
    <property type="match status" value="1"/>
</dbReference>
<evidence type="ECO:0000256" key="3">
    <source>
        <dbReference type="SAM" id="Phobius"/>
    </source>
</evidence>
<dbReference type="InterPro" id="IPR002109">
    <property type="entry name" value="Glutaredoxin"/>
</dbReference>
<name>A0A6L2L6T1_TANCI</name>
<gene>
    <name evidence="5" type="ORF">Tci_029406</name>
</gene>
<protein>
    <submittedName>
        <fullName evidence="5">Reverse transcriptase domain-containing protein</fullName>
    </submittedName>
</protein>
<evidence type="ECO:0000313" key="5">
    <source>
        <dbReference type="EMBL" id="GEU57428.1"/>
    </source>
</evidence>
<dbReference type="InterPro" id="IPR056924">
    <property type="entry name" value="SH3_Tf2-1"/>
</dbReference>
<dbReference type="Pfam" id="PF00462">
    <property type="entry name" value="Glutaredoxin"/>
    <property type="match status" value="1"/>
</dbReference>
<feature type="compositionally biased region" description="Low complexity" evidence="2">
    <location>
        <begin position="649"/>
        <end position="659"/>
    </location>
</feature>
<comment type="caution">
    <text evidence="5">The sequence shown here is derived from an EMBL/GenBank/DDBJ whole genome shotgun (WGS) entry which is preliminary data.</text>
</comment>
<dbReference type="AlphaFoldDB" id="A0A6L2L6T1"/>
<organism evidence="5">
    <name type="scientific">Tanacetum cinerariifolium</name>
    <name type="common">Dalmatian daisy</name>
    <name type="synonym">Chrysanthemum cinerariifolium</name>
    <dbReference type="NCBI Taxonomy" id="118510"/>
    <lineage>
        <taxon>Eukaryota</taxon>
        <taxon>Viridiplantae</taxon>
        <taxon>Streptophyta</taxon>
        <taxon>Embryophyta</taxon>
        <taxon>Tracheophyta</taxon>
        <taxon>Spermatophyta</taxon>
        <taxon>Magnoliopsida</taxon>
        <taxon>eudicotyledons</taxon>
        <taxon>Gunneridae</taxon>
        <taxon>Pentapetalae</taxon>
        <taxon>asterids</taxon>
        <taxon>campanulids</taxon>
        <taxon>Asterales</taxon>
        <taxon>Asteraceae</taxon>
        <taxon>Asteroideae</taxon>
        <taxon>Anthemideae</taxon>
        <taxon>Anthemidinae</taxon>
        <taxon>Tanacetum</taxon>
    </lineage>
</organism>
<feature type="non-terminal residue" evidence="5">
    <location>
        <position position="1074"/>
    </location>
</feature>
<evidence type="ECO:0000256" key="2">
    <source>
        <dbReference type="SAM" id="MobiDB-lite"/>
    </source>
</evidence>
<dbReference type="PROSITE" id="PS50158">
    <property type="entry name" value="ZF_CCHC"/>
    <property type="match status" value="1"/>
</dbReference>
<feature type="compositionally biased region" description="Polar residues" evidence="2">
    <location>
        <begin position="162"/>
        <end position="171"/>
    </location>
</feature>
<dbReference type="EMBL" id="BKCJ010003829">
    <property type="protein sequence ID" value="GEU57428.1"/>
    <property type="molecule type" value="Genomic_DNA"/>
</dbReference>
<dbReference type="SMART" id="SM00343">
    <property type="entry name" value="ZnF_C2HC"/>
    <property type="match status" value="3"/>
</dbReference>
<keyword evidence="3" id="KW-0472">Membrane</keyword>
<keyword evidence="1" id="KW-0479">Metal-binding</keyword>
<feature type="region of interest" description="Disordered" evidence="2">
    <location>
        <begin position="621"/>
        <end position="659"/>
    </location>
</feature>